<dbReference type="Proteomes" id="UP000606044">
    <property type="component" value="Unassembled WGS sequence"/>
</dbReference>
<sequence>MFRSILSGWAAAALLSALLLFGAPGTARADFIWGANGHPLVSYSGISIEAQLDLLQSLGMRSYRVDTYRPDQLERLRKIVEAGKTRGIEILPVLIPQVDLQKQTTDELYAKGYELAHHFISALKDQVSVWELGNETEIFSLIRPCEMRDDGTKYPCQWGIAGGVGVLDYYGPRYVKVLALLRGLSEGARAASPTVRRAIGTAGWGHLGFFERIQKDGVGWEITVWHLYEGDPEESFKVLARYGRPIWITEFNHPLGSQKSEREQAVGLKMAMLRLRQMAKTYNIEAAHIYELLDEPYWQPSYEAYMGLVNLRANPPKGWAVDRPKAAYHAVKEVIADKTGELR</sequence>
<dbReference type="SUPFAM" id="SSF51445">
    <property type="entry name" value="(Trans)glycosidases"/>
    <property type="match status" value="1"/>
</dbReference>
<organism evidence="2 3">
    <name type="scientific">Azorhizobium oxalatiphilum</name>
    <dbReference type="NCBI Taxonomy" id="980631"/>
    <lineage>
        <taxon>Bacteria</taxon>
        <taxon>Pseudomonadati</taxon>
        <taxon>Pseudomonadota</taxon>
        <taxon>Alphaproteobacteria</taxon>
        <taxon>Hyphomicrobiales</taxon>
        <taxon>Xanthobacteraceae</taxon>
        <taxon>Azorhizobium</taxon>
    </lineage>
</organism>
<dbReference type="AlphaFoldDB" id="A0A917F7W7"/>
<feature type="chain" id="PRO_5036918452" description="Asl1-like glycosyl hydrolase catalytic domain-containing protein" evidence="1">
    <location>
        <begin position="30"/>
        <end position="343"/>
    </location>
</feature>
<keyword evidence="1" id="KW-0732">Signal</keyword>
<evidence type="ECO:0000256" key="1">
    <source>
        <dbReference type="SAM" id="SignalP"/>
    </source>
</evidence>
<reference evidence="2" key="2">
    <citation type="submission" date="2020-09" db="EMBL/GenBank/DDBJ databases">
        <authorList>
            <person name="Sun Q."/>
            <person name="Sedlacek I."/>
        </authorList>
    </citation>
    <scope>NUCLEOTIDE SEQUENCE</scope>
    <source>
        <strain evidence="2">CCM 7897</strain>
    </source>
</reference>
<protein>
    <recommendedName>
        <fullName evidence="4">Asl1-like glycosyl hydrolase catalytic domain-containing protein</fullName>
    </recommendedName>
</protein>
<evidence type="ECO:0008006" key="4">
    <source>
        <dbReference type="Google" id="ProtNLM"/>
    </source>
</evidence>
<evidence type="ECO:0000313" key="2">
    <source>
        <dbReference type="EMBL" id="GGF54267.1"/>
    </source>
</evidence>
<evidence type="ECO:0000313" key="3">
    <source>
        <dbReference type="Proteomes" id="UP000606044"/>
    </source>
</evidence>
<comment type="caution">
    <text evidence="2">The sequence shown here is derived from an EMBL/GenBank/DDBJ whole genome shotgun (WGS) entry which is preliminary data.</text>
</comment>
<gene>
    <name evidence="2" type="ORF">GCM10007301_12200</name>
</gene>
<feature type="signal peptide" evidence="1">
    <location>
        <begin position="1"/>
        <end position="29"/>
    </location>
</feature>
<reference evidence="2" key="1">
    <citation type="journal article" date="2014" name="Int. J. Syst. Evol. Microbiol.">
        <title>Complete genome sequence of Corynebacterium casei LMG S-19264T (=DSM 44701T), isolated from a smear-ripened cheese.</title>
        <authorList>
            <consortium name="US DOE Joint Genome Institute (JGI-PGF)"/>
            <person name="Walter F."/>
            <person name="Albersmeier A."/>
            <person name="Kalinowski J."/>
            <person name="Ruckert C."/>
        </authorList>
    </citation>
    <scope>NUCLEOTIDE SEQUENCE</scope>
    <source>
        <strain evidence="2">CCM 7897</strain>
    </source>
</reference>
<keyword evidence="3" id="KW-1185">Reference proteome</keyword>
<dbReference type="InterPro" id="IPR017853">
    <property type="entry name" value="GH"/>
</dbReference>
<accession>A0A917F7W7</accession>
<dbReference type="RefSeq" id="WP_188576320.1">
    <property type="nucleotide sequence ID" value="NZ_BMCT01000001.1"/>
</dbReference>
<dbReference type="Gene3D" id="3.20.20.80">
    <property type="entry name" value="Glycosidases"/>
    <property type="match status" value="1"/>
</dbReference>
<proteinExistence type="predicted"/>
<dbReference type="EMBL" id="BMCT01000001">
    <property type="protein sequence ID" value="GGF54267.1"/>
    <property type="molecule type" value="Genomic_DNA"/>
</dbReference>
<name>A0A917F7W7_9HYPH</name>